<dbReference type="AlphaFoldDB" id="A0A9D4D956"/>
<reference evidence="2" key="2">
    <citation type="submission" date="2020-11" db="EMBL/GenBank/DDBJ databases">
        <authorList>
            <person name="McCartney M.A."/>
            <person name="Auch B."/>
            <person name="Kono T."/>
            <person name="Mallez S."/>
            <person name="Becker A."/>
            <person name="Gohl D.M."/>
            <person name="Silverstein K.A.T."/>
            <person name="Koren S."/>
            <person name="Bechman K.B."/>
            <person name="Herman A."/>
            <person name="Abrahante J.E."/>
            <person name="Garbe J."/>
        </authorList>
    </citation>
    <scope>NUCLEOTIDE SEQUENCE</scope>
    <source>
        <strain evidence="2">Duluth1</strain>
        <tissue evidence="2">Whole animal</tissue>
    </source>
</reference>
<feature type="compositionally biased region" description="Polar residues" evidence="1">
    <location>
        <begin position="1"/>
        <end position="18"/>
    </location>
</feature>
<organism evidence="2 3">
    <name type="scientific">Dreissena polymorpha</name>
    <name type="common">Zebra mussel</name>
    <name type="synonym">Mytilus polymorpha</name>
    <dbReference type="NCBI Taxonomy" id="45954"/>
    <lineage>
        <taxon>Eukaryota</taxon>
        <taxon>Metazoa</taxon>
        <taxon>Spiralia</taxon>
        <taxon>Lophotrochozoa</taxon>
        <taxon>Mollusca</taxon>
        <taxon>Bivalvia</taxon>
        <taxon>Autobranchia</taxon>
        <taxon>Heteroconchia</taxon>
        <taxon>Euheterodonta</taxon>
        <taxon>Imparidentia</taxon>
        <taxon>Neoheterodontei</taxon>
        <taxon>Myida</taxon>
        <taxon>Dreissenoidea</taxon>
        <taxon>Dreissenidae</taxon>
        <taxon>Dreissena</taxon>
    </lineage>
</organism>
<dbReference type="Proteomes" id="UP000828390">
    <property type="component" value="Unassembled WGS sequence"/>
</dbReference>
<dbReference type="EMBL" id="JAIWYP010000011">
    <property type="protein sequence ID" value="KAH3739533.1"/>
    <property type="molecule type" value="Genomic_DNA"/>
</dbReference>
<evidence type="ECO:0000313" key="2">
    <source>
        <dbReference type="EMBL" id="KAH3739533.1"/>
    </source>
</evidence>
<evidence type="ECO:0000313" key="3">
    <source>
        <dbReference type="Proteomes" id="UP000828390"/>
    </source>
</evidence>
<sequence>MQSSLTHPQGMQGPQTAGGTRRTGACACERVEKPIDGSPWAIRFIYACGVQV</sequence>
<protein>
    <submittedName>
        <fullName evidence="2">Uncharacterized protein</fullName>
    </submittedName>
</protein>
<accession>A0A9D4D956</accession>
<feature type="region of interest" description="Disordered" evidence="1">
    <location>
        <begin position="1"/>
        <end position="23"/>
    </location>
</feature>
<name>A0A9D4D956_DREPO</name>
<proteinExistence type="predicted"/>
<reference evidence="2" key="1">
    <citation type="journal article" date="2019" name="bioRxiv">
        <title>The Genome of the Zebra Mussel, Dreissena polymorpha: A Resource for Invasive Species Research.</title>
        <authorList>
            <person name="McCartney M.A."/>
            <person name="Auch B."/>
            <person name="Kono T."/>
            <person name="Mallez S."/>
            <person name="Zhang Y."/>
            <person name="Obille A."/>
            <person name="Becker A."/>
            <person name="Abrahante J.E."/>
            <person name="Garbe J."/>
            <person name="Badalamenti J.P."/>
            <person name="Herman A."/>
            <person name="Mangelson H."/>
            <person name="Liachko I."/>
            <person name="Sullivan S."/>
            <person name="Sone E.D."/>
            <person name="Koren S."/>
            <person name="Silverstein K.A.T."/>
            <person name="Beckman K.B."/>
            <person name="Gohl D.M."/>
        </authorList>
    </citation>
    <scope>NUCLEOTIDE SEQUENCE</scope>
    <source>
        <strain evidence="2">Duluth1</strain>
        <tissue evidence="2">Whole animal</tissue>
    </source>
</reference>
<comment type="caution">
    <text evidence="2">The sequence shown here is derived from an EMBL/GenBank/DDBJ whole genome shotgun (WGS) entry which is preliminary data.</text>
</comment>
<gene>
    <name evidence="2" type="ORF">DPMN_046186</name>
</gene>
<evidence type="ECO:0000256" key="1">
    <source>
        <dbReference type="SAM" id="MobiDB-lite"/>
    </source>
</evidence>
<keyword evidence="3" id="KW-1185">Reference proteome</keyword>